<name>A0A6J6Y455_9ZZZZ</name>
<dbReference type="EMBL" id="CAFAAM010000070">
    <property type="protein sequence ID" value="CAB4802066.1"/>
    <property type="molecule type" value="Genomic_DNA"/>
</dbReference>
<accession>A0A6J6Y455</accession>
<sequence>MVAQDVDHRDLVEEIAGNEFDIVLQMTDAFEIQRRAPANHANDVVTLVEEQFGEIGAVLAGDSSDECSFGHCGIPLGDGGFARGQEIVRL</sequence>
<reference evidence="1" key="1">
    <citation type="submission" date="2020-05" db="EMBL/GenBank/DDBJ databases">
        <authorList>
            <person name="Chiriac C."/>
            <person name="Salcher M."/>
            <person name="Ghai R."/>
            <person name="Kavagutti S V."/>
        </authorList>
    </citation>
    <scope>NUCLEOTIDE SEQUENCE</scope>
</reference>
<protein>
    <submittedName>
        <fullName evidence="1">Unannotated protein</fullName>
    </submittedName>
</protein>
<evidence type="ECO:0000313" key="1">
    <source>
        <dbReference type="EMBL" id="CAB4802066.1"/>
    </source>
</evidence>
<proteinExistence type="predicted"/>
<gene>
    <name evidence="1" type="ORF">UFOPK3010_00662</name>
</gene>
<dbReference type="AlphaFoldDB" id="A0A6J6Y455"/>
<organism evidence="1">
    <name type="scientific">freshwater metagenome</name>
    <dbReference type="NCBI Taxonomy" id="449393"/>
    <lineage>
        <taxon>unclassified sequences</taxon>
        <taxon>metagenomes</taxon>
        <taxon>ecological metagenomes</taxon>
    </lineage>
</organism>